<accession>A0ABU2JAM6</accession>
<feature type="domain" description="Glycoside hydrolase family 2 catalytic" evidence="3">
    <location>
        <begin position="311"/>
        <end position="463"/>
    </location>
</feature>
<dbReference type="GO" id="GO:0016787">
    <property type="term" value="F:hydrolase activity"/>
    <property type="evidence" value="ECO:0007669"/>
    <property type="project" value="UniProtKB-KW"/>
</dbReference>
<evidence type="ECO:0000259" key="4">
    <source>
        <dbReference type="Pfam" id="PF02837"/>
    </source>
</evidence>
<feature type="domain" description="Glycosyl hydrolases family 2 sugar binding" evidence="4">
    <location>
        <begin position="29"/>
        <end position="149"/>
    </location>
</feature>
<evidence type="ECO:0000256" key="1">
    <source>
        <dbReference type="ARBA" id="ARBA00007401"/>
    </source>
</evidence>
<gene>
    <name evidence="5" type="ORF">RM423_11565</name>
</gene>
<protein>
    <submittedName>
        <fullName evidence="5">Glycoside hydrolase family 2 TIM barrel-domain containing protein</fullName>
    </submittedName>
</protein>
<dbReference type="Pfam" id="PF02837">
    <property type="entry name" value="Glyco_hydro_2_N"/>
    <property type="match status" value="1"/>
</dbReference>
<dbReference type="InterPro" id="IPR006102">
    <property type="entry name" value="Ig-like_GH2"/>
</dbReference>
<dbReference type="SUPFAM" id="SSF49785">
    <property type="entry name" value="Galactose-binding domain-like"/>
    <property type="match status" value="1"/>
</dbReference>
<dbReference type="InterPro" id="IPR017853">
    <property type="entry name" value="GH"/>
</dbReference>
<dbReference type="PANTHER" id="PTHR42732">
    <property type="entry name" value="BETA-GALACTOSIDASE"/>
    <property type="match status" value="1"/>
</dbReference>
<dbReference type="InterPro" id="IPR051913">
    <property type="entry name" value="GH2_Domain-Containing"/>
</dbReference>
<dbReference type="InterPro" id="IPR008979">
    <property type="entry name" value="Galactose-bd-like_sf"/>
</dbReference>
<dbReference type="PANTHER" id="PTHR42732:SF2">
    <property type="entry name" value="BETA-MANNOSIDASE"/>
    <property type="match status" value="1"/>
</dbReference>
<organism evidence="5 6">
    <name type="scientific">Jatrophihabitans lederbergiae</name>
    <dbReference type="NCBI Taxonomy" id="3075547"/>
    <lineage>
        <taxon>Bacteria</taxon>
        <taxon>Bacillati</taxon>
        <taxon>Actinomycetota</taxon>
        <taxon>Actinomycetes</taxon>
        <taxon>Jatrophihabitantales</taxon>
        <taxon>Jatrophihabitantaceae</taxon>
        <taxon>Jatrophihabitans</taxon>
    </lineage>
</organism>
<dbReference type="InterPro" id="IPR006103">
    <property type="entry name" value="Glyco_hydro_2_cat"/>
</dbReference>
<name>A0ABU2JAM6_9ACTN</name>
<dbReference type="SUPFAM" id="SSF51445">
    <property type="entry name" value="(Trans)glycosidases"/>
    <property type="match status" value="1"/>
</dbReference>
<evidence type="ECO:0000313" key="6">
    <source>
        <dbReference type="Proteomes" id="UP001183176"/>
    </source>
</evidence>
<dbReference type="Proteomes" id="UP001183176">
    <property type="component" value="Unassembled WGS sequence"/>
</dbReference>
<evidence type="ECO:0000259" key="2">
    <source>
        <dbReference type="Pfam" id="PF00703"/>
    </source>
</evidence>
<dbReference type="InterPro" id="IPR006104">
    <property type="entry name" value="Glyco_hydro_2_N"/>
</dbReference>
<keyword evidence="6" id="KW-1185">Reference proteome</keyword>
<evidence type="ECO:0000259" key="3">
    <source>
        <dbReference type="Pfam" id="PF02836"/>
    </source>
</evidence>
<feature type="domain" description="Glycoside hydrolase family 2 immunoglobulin-like beta-sandwich" evidence="2">
    <location>
        <begin position="206"/>
        <end position="305"/>
    </location>
</feature>
<sequence length="628" mass="70192">MNSTGHRLATTLDGSYPRPQLVRPAWLDLGGAWGFAFDDADVGRGQSWYAPDASFDGAIVVPFPPESSASGVGDPGFHPVVWYRRQLDPADLQAAGLGVQGERMMLHFGAVDYRADVWLAGQHLGHHEGGHTPFAFDVTDVLAQQPHRAWSLVVRAADDPHDIAQPRGKQDWQEQPHGIWYERTTGIWQPVWLEAVPQTFIAAVGWSCDLPAATVELALELSRRPVGPVTVTVNIEFAGEPLAQVQFTQHEPRTRTTISLQGQTNGQAYEALLWSPEKPRLLDVTLRVVFADGTSDEIQSYLGLRTVGWADGHFMLNDRPYYLRAVLDQGYWPDTHLAAPDAQALRDEVQLIQNLGFNSVRIHEKVEDPRFLYWTDRLGILVWAESPSAYEFSPTAVTRTTREWVEVIRRDESHPSLVIWVPLNESWGVQHIAHDPRQLDYARALYHLTKSLDPSRPVITNDGWEHADSDLWTIHDYGVSGDELKANYLDHHAVDDLMSGVGPLGRRMKLLDLPDRGQPVVVSEFGGISYAPANPGKSWGYVTAAKDTHFEDLLRDLFQALQSSPVLAGFCYTQLTDTGQEANGLTDTQRRPKLPLATIRAIVLGESLDISWHRRPKRAVEQVSIPKE</sequence>
<keyword evidence="5" id="KW-0378">Hydrolase</keyword>
<reference evidence="6" key="1">
    <citation type="submission" date="2023-07" db="EMBL/GenBank/DDBJ databases">
        <title>30 novel species of actinomycetes from the DSMZ collection.</title>
        <authorList>
            <person name="Nouioui I."/>
        </authorList>
    </citation>
    <scope>NUCLEOTIDE SEQUENCE [LARGE SCALE GENOMIC DNA]</scope>
    <source>
        <strain evidence="6">DSM 44399</strain>
    </source>
</reference>
<dbReference type="SUPFAM" id="SSF49303">
    <property type="entry name" value="beta-Galactosidase/glucuronidase domain"/>
    <property type="match status" value="1"/>
</dbReference>
<dbReference type="Pfam" id="PF02836">
    <property type="entry name" value="Glyco_hydro_2_C"/>
    <property type="match status" value="1"/>
</dbReference>
<dbReference type="RefSeq" id="WP_311423186.1">
    <property type="nucleotide sequence ID" value="NZ_JAVREH010000013.1"/>
</dbReference>
<comment type="caution">
    <text evidence="5">The sequence shown here is derived from an EMBL/GenBank/DDBJ whole genome shotgun (WGS) entry which is preliminary data.</text>
</comment>
<evidence type="ECO:0000313" key="5">
    <source>
        <dbReference type="EMBL" id="MDT0262034.1"/>
    </source>
</evidence>
<dbReference type="InterPro" id="IPR036156">
    <property type="entry name" value="Beta-gal/glucu_dom_sf"/>
</dbReference>
<dbReference type="Gene3D" id="3.20.20.80">
    <property type="entry name" value="Glycosidases"/>
    <property type="match status" value="1"/>
</dbReference>
<dbReference type="EMBL" id="JAVREH010000013">
    <property type="protein sequence ID" value="MDT0262034.1"/>
    <property type="molecule type" value="Genomic_DNA"/>
</dbReference>
<dbReference type="Gene3D" id="2.60.120.260">
    <property type="entry name" value="Galactose-binding domain-like"/>
    <property type="match status" value="1"/>
</dbReference>
<comment type="similarity">
    <text evidence="1">Belongs to the glycosyl hydrolase 2 family.</text>
</comment>
<proteinExistence type="inferred from homology"/>
<dbReference type="Pfam" id="PF00703">
    <property type="entry name" value="Glyco_hydro_2"/>
    <property type="match status" value="1"/>
</dbReference>